<evidence type="ECO:0000313" key="2">
    <source>
        <dbReference type="Proteomes" id="UP001172386"/>
    </source>
</evidence>
<organism evidence="1 2">
    <name type="scientific">Neophaeococcomyces mojaviensis</name>
    <dbReference type="NCBI Taxonomy" id="3383035"/>
    <lineage>
        <taxon>Eukaryota</taxon>
        <taxon>Fungi</taxon>
        <taxon>Dikarya</taxon>
        <taxon>Ascomycota</taxon>
        <taxon>Pezizomycotina</taxon>
        <taxon>Eurotiomycetes</taxon>
        <taxon>Chaetothyriomycetidae</taxon>
        <taxon>Chaetothyriales</taxon>
        <taxon>Chaetothyriales incertae sedis</taxon>
        <taxon>Neophaeococcomyces</taxon>
    </lineage>
</organism>
<reference evidence="1" key="1">
    <citation type="submission" date="2022-10" db="EMBL/GenBank/DDBJ databases">
        <title>Culturing micro-colonial fungi from biological soil crusts in the Mojave desert and describing Neophaeococcomyces mojavensis, and introducing the new genera and species Taxawa tesnikishii.</title>
        <authorList>
            <person name="Kurbessoian T."/>
            <person name="Stajich J.E."/>
        </authorList>
    </citation>
    <scope>NUCLEOTIDE SEQUENCE</scope>
    <source>
        <strain evidence="1">JES_112</strain>
    </source>
</reference>
<keyword evidence="2" id="KW-1185">Reference proteome</keyword>
<comment type="caution">
    <text evidence="1">The sequence shown here is derived from an EMBL/GenBank/DDBJ whole genome shotgun (WGS) entry which is preliminary data.</text>
</comment>
<dbReference type="Proteomes" id="UP001172386">
    <property type="component" value="Unassembled WGS sequence"/>
</dbReference>
<proteinExistence type="predicted"/>
<sequence>MYMHTFIASMLMAAICLLSWTPPSLATILPQHPLKNNFASLHGPHITSNFPDPCIVFHVESNTTYAFATTNIKTHDPSHGRPHVNVQVASSSDNSTWKMNPHVDALPRTHLAPWQTGNGVWAPDVKQLPSGRWLLYYADSLAFAPASHCIGAATSDVITGPYTPLPDPLICPYGGAIDPAGFVDRSTGNRYIIYKVDSNSLGHGGSCNNDVSPIQPTPIMLQEVDPNDGVTLIGKPTKLLDRDALDGPLIEAPAMYRSNEGIYFLFFSSNCFSTAMYDVSYATAADIRGPYVKASRPLLITGDGPDLVGPGGMDILHHGYGLNRETSAASQGRMIVFHGHMTVAHKQEDQHRLLVRGMYTGTVYFKGRTVTLRHLP</sequence>
<name>A0ACC3AK65_9EURO</name>
<evidence type="ECO:0000313" key="1">
    <source>
        <dbReference type="EMBL" id="KAJ9664314.1"/>
    </source>
</evidence>
<accession>A0ACC3AK65</accession>
<protein>
    <submittedName>
        <fullName evidence="1">Uncharacterized protein</fullName>
    </submittedName>
</protein>
<gene>
    <name evidence="1" type="ORF">H2198_000243</name>
</gene>
<dbReference type="EMBL" id="JAPDRQ010000003">
    <property type="protein sequence ID" value="KAJ9664314.1"/>
    <property type="molecule type" value="Genomic_DNA"/>
</dbReference>